<proteinExistence type="predicted"/>
<organism evidence="2 3">
    <name type="scientific">Leptomonas seymouri</name>
    <dbReference type="NCBI Taxonomy" id="5684"/>
    <lineage>
        <taxon>Eukaryota</taxon>
        <taxon>Discoba</taxon>
        <taxon>Euglenozoa</taxon>
        <taxon>Kinetoplastea</taxon>
        <taxon>Metakinetoplastina</taxon>
        <taxon>Trypanosomatida</taxon>
        <taxon>Trypanosomatidae</taxon>
        <taxon>Leishmaniinae</taxon>
        <taxon>Leptomonas</taxon>
    </lineage>
</organism>
<dbReference type="AlphaFoldDB" id="A0A0N1PF73"/>
<dbReference type="OMA" id="ICVDPRW"/>
<dbReference type="EMBL" id="LJSK01000008">
    <property type="protein sequence ID" value="KPI90283.1"/>
    <property type="molecule type" value="Genomic_DNA"/>
</dbReference>
<dbReference type="Proteomes" id="UP000038009">
    <property type="component" value="Unassembled WGS sequence"/>
</dbReference>
<keyword evidence="1" id="KW-1133">Transmembrane helix</keyword>
<reference evidence="2 3" key="1">
    <citation type="journal article" date="2015" name="PLoS Pathog.">
        <title>Leptomonas seymouri: Adaptations to the Dixenous Life Cycle Analyzed by Genome Sequencing, Transcriptome Profiling and Co-infection with Leishmania donovani.</title>
        <authorList>
            <person name="Kraeva N."/>
            <person name="Butenko A."/>
            <person name="Hlavacova J."/>
            <person name="Kostygov A."/>
            <person name="Myskova J."/>
            <person name="Grybchuk D."/>
            <person name="Lestinova T."/>
            <person name="Votypka J."/>
            <person name="Volf P."/>
            <person name="Opperdoes F."/>
            <person name="Flegontov P."/>
            <person name="Lukes J."/>
            <person name="Yurchenko V."/>
        </authorList>
    </citation>
    <scope>NUCLEOTIDE SEQUENCE [LARGE SCALE GENOMIC DNA]</scope>
    <source>
        <strain evidence="2 3">ATCC 30220</strain>
    </source>
</reference>
<keyword evidence="3" id="KW-1185">Reference proteome</keyword>
<evidence type="ECO:0000313" key="2">
    <source>
        <dbReference type="EMBL" id="KPI90283.1"/>
    </source>
</evidence>
<dbReference type="OrthoDB" id="261247at2759"/>
<accession>A0A0N1PF73</accession>
<feature type="transmembrane region" description="Helical" evidence="1">
    <location>
        <begin position="83"/>
        <end position="102"/>
    </location>
</feature>
<keyword evidence="1" id="KW-0812">Transmembrane</keyword>
<evidence type="ECO:0000313" key="3">
    <source>
        <dbReference type="Proteomes" id="UP000038009"/>
    </source>
</evidence>
<name>A0A0N1PF73_LEPSE</name>
<evidence type="ECO:0008006" key="4">
    <source>
        <dbReference type="Google" id="ProtNLM"/>
    </source>
</evidence>
<gene>
    <name evidence="2" type="ORF">ABL78_0665</name>
</gene>
<protein>
    <recommendedName>
        <fullName evidence="4">Transmembrane protein</fullName>
    </recommendedName>
</protein>
<sequence>MWRQRCQRMAAATPATFVSAQCRLSTRAASSATTLSAVSSPTRVDDASIRFSPPLRLPRCAGSGVCSPALFRPTRIARIPPQLMRLLLAGGAALLQVFLVAFQRESRRLKFESEATEKVQGTGGKSRMSAVEAVQVLGLDRSYPALFSEIQKAGNNTAHSASSSSVLLPLREGKAREEAKRNFERMFALAMKEENLFLAGKLSAAYRVCVNPMWDEVGELEEDQKKKVPPHDEREEN</sequence>
<keyword evidence="1" id="KW-0472">Membrane</keyword>
<evidence type="ECO:0000256" key="1">
    <source>
        <dbReference type="SAM" id="Phobius"/>
    </source>
</evidence>
<dbReference type="VEuPathDB" id="TriTrypDB:Lsey_0008_0700"/>
<comment type="caution">
    <text evidence="2">The sequence shown here is derived from an EMBL/GenBank/DDBJ whole genome shotgun (WGS) entry which is preliminary data.</text>
</comment>